<evidence type="ECO:0000256" key="1">
    <source>
        <dbReference type="ARBA" id="ARBA00023125"/>
    </source>
</evidence>
<reference evidence="2 3" key="1">
    <citation type="submission" date="2016-10" db="EMBL/GenBank/DDBJ databases">
        <title>Comparative genomics of Bacillus thuringiensis reveals a path to pathogens against multiple invertebrate hosts.</title>
        <authorList>
            <person name="Zheng J."/>
            <person name="Gao Q."/>
            <person name="Liu H."/>
            <person name="Peng D."/>
            <person name="Ruan L."/>
            <person name="Sun M."/>
        </authorList>
    </citation>
    <scope>NUCLEOTIDE SEQUENCE [LARGE SCALE GENOMIC DNA]</scope>
    <source>
        <strain evidence="2">BGSC 4BX1</strain>
    </source>
</reference>
<dbReference type="Proteomes" id="UP000195089">
    <property type="component" value="Unassembled WGS sequence"/>
</dbReference>
<accession>A0A243BIE3</accession>
<name>A0A243BIE3_BACTU</name>
<dbReference type="AlphaFoldDB" id="A0A243BIE3"/>
<evidence type="ECO:0000313" key="3">
    <source>
        <dbReference type="Proteomes" id="UP000195089"/>
    </source>
</evidence>
<dbReference type="EMBL" id="NFDL01000037">
    <property type="protein sequence ID" value="OTY46657.1"/>
    <property type="molecule type" value="Genomic_DNA"/>
</dbReference>
<dbReference type="NCBIfam" id="TIGR01766">
    <property type="entry name" value="IS200/IS605 family accessory protein TnpB-like domain"/>
    <property type="match status" value="1"/>
</dbReference>
<feature type="non-terminal residue" evidence="2">
    <location>
        <position position="1"/>
    </location>
</feature>
<protein>
    <submittedName>
        <fullName evidence="2">Transposase</fullName>
    </submittedName>
</protein>
<sequence length="264" mass="30791">HQKYSVEIIRKQNEFYVNITFDETEIGRVLDFKETPQSDVIAGIDVNPDRIAVSLCTKQGNFKGSKIFYLHNLNTFSTNKRATIIGQIVQQIKTWLLENNVGGIVLEDLKFQQSHDTDKYSNRNFHQFTYKKMLNSLIRMALRNGFSVKTVNPAYTSVIGKLKYSKKFGISVHETAAFTIARRGLGFQERLPKEVVLLLKNKITTKLRILVASMEESEKDTNTKKVYKKWLQTIKTWKDHHNWKLWSILHKTVYMSNQQLLFKI</sequence>
<organism evidence="2 3">
    <name type="scientific">Bacillus thuringiensis serovar pingluonsis</name>
    <dbReference type="NCBI Taxonomy" id="180881"/>
    <lineage>
        <taxon>Bacteria</taxon>
        <taxon>Bacillati</taxon>
        <taxon>Bacillota</taxon>
        <taxon>Bacilli</taxon>
        <taxon>Bacillales</taxon>
        <taxon>Bacillaceae</taxon>
        <taxon>Bacillus</taxon>
        <taxon>Bacillus cereus group</taxon>
    </lineage>
</organism>
<dbReference type="InterPro" id="IPR010095">
    <property type="entry name" value="Cas12f1-like_TNB"/>
</dbReference>
<proteinExistence type="predicted"/>
<gene>
    <name evidence="2" type="ORF">BK742_09510</name>
</gene>
<dbReference type="GO" id="GO:0003677">
    <property type="term" value="F:DNA binding"/>
    <property type="evidence" value="ECO:0007669"/>
    <property type="project" value="UniProtKB-KW"/>
</dbReference>
<dbReference type="RefSeq" id="WP_140160067.1">
    <property type="nucleotide sequence ID" value="NZ_NFDL01000037.1"/>
</dbReference>
<comment type="caution">
    <text evidence="2">The sequence shown here is derived from an EMBL/GenBank/DDBJ whole genome shotgun (WGS) entry which is preliminary data.</text>
</comment>
<evidence type="ECO:0000313" key="2">
    <source>
        <dbReference type="EMBL" id="OTY46657.1"/>
    </source>
</evidence>
<keyword evidence="1" id="KW-0238">DNA-binding</keyword>